<dbReference type="InterPro" id="IPR045355">
    <property type="entry name" value="PolyA_pol_cat_su"/>
</dbReference>
<comment type="subcellular location">
    <subcellularLocation>
        <location evidence="1">Virion</location>
    </subcellularLocation>
</comment>
<dbReference type="AlphaFoldDB" id="A0A6C0C2C2"/>
<keyword evidence="4" id="KW-0547">Nucleotide-binding</keyword>
<name>A0A6C0C2C2_9ZZZZ</name>
<keyword evidence="3" id="KW-0808">Transferase</keyword>
<feature type="compositionally biased region" description="Basic residues" evidence="8">
    <location>
        <begin position="455"/>
        <end position="501"/>
    </location>
</feature>
<evidence type="ECO:0000256" key="7">
    <source>
        <dbReference type="ARBA" id="ARBA00023163"/>
    </source>
</evidence>
<evidence type="ECO:0000256" key="2">
    <source>
        <dbReference type="ARBA" id="ARBA00022664"/>
    </source>
</evidence>
<reference evidence="10" key="1">
    <citation type="journal article" date="2020" name="Nature">
        <title>Giant virus diversity and host interactions through global metagenomics.</title>
        <authorList>
            <person name="Schulz F."/>
            <person name="Roux S."/>
            <person name="Paez-Espino D."/>
            <person name="Jungbluth S."/>
            <person name="Walsh D.A."/>
            <person name="Denef V.J."/>
            <person name="McMahon K.D."/>
            <person name="Konstantinidis K.T."/>
            <person name="Eloe-Fadrosh E.A."/>
            <person name="Kyrpides N.C."/>
            <person name="Woyke T."/>
        </authorList>
    </citation>
    <scope>NUCLEOTIDE SEQUENCE</scope>
    <source>
        <strain evidence="10">GVMAG-M-3300020185-18</strain>
    </source>
</reference>
<dbReference type="GO" id="GO:0005524">
    <property type="term" value="F:ATP binding"/>
    <property type="evidence" value="ECO:0007669"/>
    <property type="project" value="UniProtKB-KW"/>
</dbReference>
<protein>
    <recommendedName>
        <fullName evidence="9">Poly(A) polymerase catalytic subunit domain-containing protein</fullName>
    </recommendedName>
</protein>
<evidence type="ECO:0000256" key="3">
    <source>
        <dbReference type="ARBA" id="ARBA00022679"/>
    </source>
</evidence>
<keyword evidence="2" id="KW-0507">mRNA processing</keyword>
<dbReference type="CDD" id="cd20921">
    <property type="entry name" value="polyA_pol_Pycodna"/>
    <property type="match status" value="1"/>
</dbReference>
<organism evidence="10">
    <name type="scientific">viral metagenome</name>
    <dbReference type="NCBI Taxonomy" id="1070528"/>
    <lineage>
        <taxon>unclassified sequences</taxon>
        <taxon>metagenomes</taxon>
        <taxon>organismal metagenomes</taxon>
    </lineage>
</organism>
<keyword evidence="6" id="KW-0946">Virion</keyword>
<dbReference type="GO" id="GO:0016740">
    <property type="term" value="F:transferase activity"/>
    <property type="evidence" value="ECO:0007669"/>
    <property type="project" value="UniProtKB-KW"/>
</dbReference>
<sequence>MTFEECELSILRNAVDHIENKQGKKKLSDPEIKKIIEIVENFLKSTKRMCYGGTAINNLLPKNDQFYNKDVELPDYDFFSPNPVQDAKNLANIYFKQGYEEVEAKAGMHAGTFKVFVNFIPVADITYLVPEIYNKLFKTAPKVDGIYYCDATFLRMAMYLELSRPDGDISRWEKVLKRLSLLNKHYPMRGKNCDMETIQRLFQYGSKPELKGGKKKKKKSEVDLEDEDLFLKTTEEKIFHNLRETLINQGCVFFGSYANRMYLKNLKHLRRKKIPRVPDFDVLSEEPDKCSRIVKERLESIGIKNISIVNHEKIGEIIPKHCEIRVAKETIAFIYEPLECHSYNNVNIDGRSIKIASLDTMLSLYLAFLYSNRQYYDENRILCMSEFLFRVQQKNRLSQHGILKRFSSDCYGHQHTREAIRSEKTKKFHELRNKPEGKDWDWWFLKFRPGEKTTKKSKKRTKKKTNKKNRRKTKNRKRKKTKRRRNKKKKTRKRRKKFSFF</sequence>
<dbReference type="Pfam" id="PF19244">
    <property type="entry name" value="Poly_A_pol_cat"/>
    <property type="match status" value="1"/>
</dbReference>
<evidence type="ECO:0000256" key="6">
    <source>
        <dbReference type="ARBA" id="ARBA00022844"/>
    </source>
</evidence>
<dbReference type="GO" id="GO:0044423">
    <property type="term" value="C:virion component"/>
    <property type="evidence" value="ECO:0007669"/>
    <property type="project" value="UniProtKB-KW"/>
</dbReference>
<dbReference type="EMBL" id="MN739316">
    <property type="protein sequence ID" value="QHS98452.1"/>
    <property type="molecule type" value="Genomic_DNA"/>
</dbReference>
<feature type="region of interest" description="Disordered" evidence="8">
    <location>
        <begin position="451"/>
        <end position="501"/>
    </location>
</feature>
<evidence type="ECO:0000256" key="8">
    <source>
        <dbReference type="SAM" id="MobiDB-lite"/>
    </source>
</evidence>
<evidence type="ECO:0000256" key="5">
    <source>
        <dbReference type="ARBA" id="ARBA00022840"/>
    </source>
</evidence>
<evidence type="ECO:0000256" key="1">
    <source>
        <dbReference type="ARBA" id="ARBA00004328"/>
    </source>
</evidence>
<proteinExistence type="predicted"/>
<keyword evidence="7" id="KW-0804">Transcription</keyword>
<evidence type="ECO:0000256" key="4">
    <source>
        <dbReference type="ARBA" id="ARBA00022741"/>
    </source>
</evidence>
<dbReference type="GO" id="GO:0006397">
    <property type="term" value="P:mRNA processing"/>
    <property type="evidence" value="ECO:0007669"/>
    <property type="project" value="UniProtKB-KW"/>
</dbReference>
<feature type="domain" description="Poly(A) polymerase catalytic subunit" evidence="9">
    <location>
        <begin position="37"/>
        <end position="165"/>
    </location>
</feature>
<evidence type="ECO:0000313" key="10">
    <source>
        <dbReference type="EMBL" id="QHS98452.1"/>
    </source>
</evidence>
<accession>A0A6C0C2C2</accession>
<keyword evidence="5" id="KW-0067">ATP-binding</keyword>
<evidence type="ECO:0000259" key="9">
    <source>
        <dbReference type="Pfam" id="PF19244"/>
    </source>
</evidence>